<dbReference type="STRING" id="1855823.MCCS_07640"/>
<dbReference type="PRINTS" id="PR01607">
    <property type="entry name" value="APYRASEFAMLY"/>
</dbReference>
<dbReference type="SUPFAM" id="SSF56300">
    <property type="entry name" value="Metallo-dependent phosphatases"/>
    <property type="match status" value="1"/>
</dbReference>
<dbReference type="SUPFAM" id="SSF55816">
    <property type="entry name" value="5'-nucleotidase (syn. UDP-sugar hydrolase), C-terminal domain"/>
    <property type="match status" value="1"/>
</dbReference>
<dbReference type="KEGG" id="mcak:MCCS_07640"/>
<dbReference type="Pfam" id="PF00149">
    <property type="entry name" value="Metallophos"/>
    <property type="match status" value="1"/>
</dbReference>
<keyword evidence="2" id="KW-0378">Hydrolase</keyword>
<dbReference type="EMBL" id="CP021059">
    <property type="protein sequence ID" value="ARQ06412.1"/>
    <property type="molecule type" value="Genomic_DNA"/>
</dbReference>
<dbReference type="GO" id="GO:0000166">
    <property type="term" value="F:nucleotide binding"/>
    <property type="evidence" value="ECO:0007669"/>
    <property type="project" value="UniProtKB-KW"/>
</dbReference>
<dbReference type="AlphaFoldDB" id="A0A1W7A9X5"/>
<dbReference type="GO" id="GO:0008768">
    <property type="term" value="F:UDP-sugar diphosphatase activity"/>
    <property type="evidence" value="ECO:0007669"/>
    <property type="project" value="TreeGrafter"/>
</dbReference>
<comment type="similarity">
    <text evidence="2">Belongs to the 5'-nucleotidase family.</text>
</comment>
<dbReference type="RefSeq" id="WP_086042081.1">
    <property type="nucleotide sequence ID" value="NZ_CBCRZA010000001.1"/>
</dbReference>
<keyword evidence="1" id="KW-0732">Signal</keyword>
<organism evidence="5 6">
    <name type="scientific">Macrococcoides canis</name>
    <dbReference type="NCBI Taxonomy" id="1855823"/>
    <lineage>
        <taxon>Bacteria</taxon>
        <taxon>Bacillati</taxon>
        <taxon>Bacillota</taxon>
        <taxon>Bacilli</taxon>
        <taxon>Bacillales</taxon>
        <taxon>Staphylococcaceae</taxon>
        <taxon>Macrococcoides</taxon>
    </lineage>
</organism>
<dbReference type="PANTHER" id="PTHR11575">
    <property type="entry name" value="5'-NUCLEOTIDASE-RELATED"/>
    <property type="match status" value="1"/>
</dbReference>
<dbReference type="InterPro" id="IPR029052">
    <property type="entry name" value="Metallo-depent_PP-like"/>
</dbReference>
<dbReference type="InterPro" id="IPR006179">
    <property type="entry name" value="5_nucleotidase/apyrase"/>
</dbReference>
<dbReference type="OrthoDB" id="9793179at2"/>
<evidence type="ECO:0000256" key="1">
    <source>
        <dbReference type="ARBA" id="ARBA00022729"/>
    </source>
</evidence>
<gene>
    <name evidence="5" type="primary">yfkN_1</name>
    <name evidence="5" type="ORF">MCCS_07640</name>
</gene>
<evidence type="ECO:0000259" key="3">
    <source>
        <dbReference type="Pfam" id="PF00149"/>
    </source>
</evidence>
<dbReference type="CDD" id="cd00845">
    <property type="entry name" value="MPP_UshA_N_like"/>
    <property type="match status" value="1"/>
</dbReference>
<feature type="domain" description="5'-Nucleotidase C-terminal" evidence="4">
    <location>
        <begin position="279"/>
        <end position="404"/>
    </location>
</feature>
<dbReference type="GeneID" id="35294899"/>
<dbReference type="GO" id="GO:0008253">
    <property type="term" value="F:5'-nucleotidase activity"/>
    <property type="evidence" value="ECO:0007669"/>
    <property type="project" value="TreeGrafter"/>
</dbReference>
<evidence type="ECO:0000313" key="6">
    <source>
        <dbReference type="Proteomes" id="UP000194154"/>
    </source>
</evidence>
<evidence type="ECO:0000256" key="2">
    <source>
        <dbReference type="RuleBase" id="RU362119"/>
    </source>
</evidence>
<dbReference type="InterPro" id="IPR011240">
    <property type="entry name" value="Pesterase_YunD"/>
</dbReference>
<sequence length="438" mass="50321">MEVKLFHTNDIHSYLSNYHKISRYLNDRREEHANMIYFDLGDHVDRSHPLTEATLGKANIELLNDAQVDVVTIGNNEGITLDHDAFNQLYQDAQFEITCCNLFDEQGNLPEYIRSSVIMERQGITYGVIGATAEFTPFYKALGWDVTDPMSAIIREVHRIHEHVDVVIILSHLGKFFDRQLAEACPQVDIILGAHTHHFFEQGEVVNNVLIGAAGRYGEYIGEMTLTFEGRKLIHKSAKLIDTNDLRSTGEDFFETGAALLSQKISNKQLNLPRRIYSASYTTDLLAQALMDFTGGDCALINSGLIVKGYEGSDFSYFDLHTMLPHPINPVKITLSGRELKEIINMSMLHDHRDEIVKGFGFRGDIFGMYVWKNISYIQSQQRYFIGTEEIDNHKKYYLATLDMYTFGRFFPQFTQNEKRYYMPEFLRDIMETAIKNL</sequence>
<dbReference type="GO" id="GO:0009166">
    <property type="term" value="P:nucleotide catabolic process"/>
    <property type="evidence" value="ECO:0007669"/>
    <property type="project" value="InterPro"/>
</dbReference>
<dbReference type="Proteomes" id="UP000194154">
    <property type="component" value="Chromosome"/>
</dbReference>
<dbReference type="InterPro" id="IPR036907">
    <property type="entry name" value="5'-Nucleotdase_C_sf"/>
</dbReference>
<dbReference type="Gene3D" id="3.60.21.10">
    <property type="match status" value="1"/>
</dbReference>
<dbReference type="InterPro" id="IPR008334">
    <property type="entry name" value="5'-Nucleotdase_C"/>
</dbReference>
<accession>A0A1W7A9X5</accession>
<keyword evidence="2" id="KW-0547">Nucleotide-binding</keyword>
<evidence type="ECO:0000259" key="4">
    <source>
        <dbReference type="Pfam" id="PF02872"/>
    </source>
</evidence>
<dbReference type="PANTHER" id="PTHR11575:SF23">
    <property type="entry name" value="5-NUCLEOTIDASE FAMILY PROTEIN"/>
    <property type="match status" value="1"/>
</dbReference>
<dbReference type="Pfam" id="PF02872">
    <property type="entry name" value="5_nucleotid_C"/>
    <property type="match status" value="1"/>
</dbReference>
<dbReference type="GO" id="GO:0030288">
    <property type="term" value="C:outer membrane-bounded periplasmic space"/>
    <property type="evidence" value="ECO:0007669"/>
    <property type="project" value="TreeGrafter"/>
</dbReference>
<dbReference type="PIRSF" id="PIRSF036361">
    <property type="entry name" value="YunD"/>
    <property type="match status" value="1"/>
</dbReference>
<reference evidence="5 6" key="1">
    <citation type="journal article" date="2017" name="Int. J. Syst. Evol. Microbiol.">
        <title>Macrococcus canis sp. nov., a skin bacterium associated with infections in dogs.</title>
        <authorList>
            <person name="Gobeli Brawand S."/>
            <person name="Cotting K."/>
            <person name="Gomez-Sanz E."/>
            <person name="Collaud A."/>
            <person name="Thomann A."/>
            <person name="Brodard I."/>
            <person name="Rodriguez-Campos S."/>
            <person name="Strauss C."/>
            <person name="Perreten V."/>
        </authorList>
    </citation>
    <scope>NUCLEOTIDE SEQUENCE [LARGE SCALE GENOMIC DNA]</scope>
    <source>
        <strain evidence="5 6">KM45013</strain>
    </source>
</reference>
<evidence type="ECO:0000313" key="5">
    <source>
        <dbReference type="EMBL" id="ARQ06412.1"/>
    </source>
</evidence>
<proteinExistence type="inferred from homology"/>
<keyword evidence="6" id="KW-1185">Reference proteome</keyword>
<dbReference type="Gene3D" id="3.90.780.10">
    <property type="entry name" value="5'-Nucleotidase, C-terminal domain"/>
    <property type="match status" value="1"/>
</dbReference>
<dbReference type="InterPro" id="IPR004843">
    <property type="entry name" value="Calcineurin-like_PHP"/>
</dbReference>
<protein>
    <submittedName>
        <fullName evidence="5">Trifunctional nucleotide phosphoesterase protein YfkN</fullName>
    </submittedName>
</protein>
<name>A0A1W7A9X5_9STAP</name>
<feature type="domain" description="Calcineurin-like phosphoesterase" evidence="3">
    <location>
        <begin position="4"/>
        <end position="198"/>
    </location>
</feature>